<dbReference type="GO" id="GO:0003735">
    <property type="term" value="F:structural constituent of ribosome"/>
    <property type="evidence" value="ECO:0007669"/>
    <property type="project" value="InterPro"/>
</dbReference>
<dbReference type="AlphaFoldDB" id="A0A4Q2D1W2"/>
<evidence type="ECO:0000256" key="1">
    <source>
        <dbReference type="ARBA" id="ARBA00007102"/>
    </source>
</evidence>
<dbReference type="Gene3D" id="3.30.70.600">
    <property type="entry name" value="Ribosomal protein S10 domain"/>
    <property type="match status" value="1"/>
</dbReference>
<comment type="caution">
    <text evidence="9">The sequence shown here is derived from an EMBL/GenBank/DDBJ whole genome shotgun (WGS) entry which is preliminary data.</text>
</comment>
<gene>
    <name evidence="9" type="ORF">EST38_g13728</name>
</gene>
<dbReference type="InterPro" id="IPR001848">
    <property type="entry name" value="Ribosomal_uS10"/>
</dbReference>
<evidence type="ECO:0000256" key="7">
    <source>
        <dbReference type="ARBA" id="ARBA00065857"/>
    </source>
</evidence>
<proteinExistence type="inferred from homology"/>
<dbReference type="FunFam" id="3.30.70.600:FF:000003">
    <property type="entry name" value="30S ribosomal protein S10"/>
    <property type="match status" value="1"/>
</dbReference>
<organism evidence="9 10">
    <name type="scientific">Candolleomyces aberdarensis</name>
    <dbReference type="NCBI Taxonomy" id="2316362"/>
    <lineage>
        <taxon>Eukaryota</taxon>
        <taxon>Fungi</taxon>
        <taxon>Dikarya</taxon>
        <taxon>Basidiomycota</taxon>
        <taxon>Agaricomycotina</taxon>
        <taxon>Agaricomycetes</taxon>
        <taxon>Agaricomycetidae</taxon>
        <taxon>Agaricales</taxon>
        <taxon>Agaricineae</taxon>
        <taxon>Psathyrellaceae</taxon>
        <taxon>Candolleomyces</taxon>
    </lineage>
</organism>
<dbReference type="GO" id="GO:1990904">
    <property type="term" value="C:ribonucleoprotein complex"/>
    <property type="evidence" value="ECO:0007669"/>
    <property type="project" value="UniProtKB-KW"/>
</dbReference>
<evidence type="ECO:0000256" key="2">
    <source>
        <dbReference type="ARBA" id="ARBA00022980"/>
    </source>
</evidence>
<dbReference type="EMBL" id="SDEE01001395">
    <property type="protein sequence ID" value="RXW12125.1"/>
    <property type="molecule type" value="Genomic_DNA"/>
</dbReference>
<feature type="domain" description="Small ribosomal subunit protein uS10" evidence="8">
    <location>
        <begin position="43"/>
        <end position="140"/>
    </location>
</feature>
<evidence type="ECO:0000259" key="8">
    <source>
        <dbReference type="SMART" id="SM01403"/>
    </source>
</evidence>
<evidence type="ECO:0000256" key="3">
    <source>
        <dbReference type="ARBA" id="ARBA00023274"/>
    </source>
</evidence>
<accession>A0A4Q2D1W2</accession>
<dbReference type="InterPro" id="IPR027486">
    <property type="entry name" value="Ribosomal_uS10_dom"/>
</dbReference>
<dbReference type="OrthoDB" id="366214at2759"/>
<comment type="subunit">
    <text evidence="7">Part of the mitochondrial small ribosomal subunit.</text>
</comment>
<evidence type="ECO:0000256" key="6">
    <source>
        <dbReference type="ARBA" id="ARBA00057689"/>
    </source>
</evidence>
<dbReference type="STRING" id="2316362.A0A4Q2D1W2"/>
<comment type="function">
    <text evidence="6">Involved in mitochondrial genome encoded proteins translation. Involved in the binding of tRNA to the ribosomes.</text>
</comment>
<dbReference type="GO" id="GO:0006412">
    <property type="term" value="P:translation"/>
    <property type="evidence" value="ECO:0007669"/>
    <property type="project" value="InterPro"/>
</dbReference>
<evidence type="ECO:0000313" key="10">
    <source>
        <dbReference type="Proteomes" id="UP000290288"/>
    </source>
</evidence>
<dbReference type="PRINTS" id="PR00971">
    <property type="entry name" value="RIBOSOMALS10"/>
</dbReference>
<keyword evidence="2" id="KW-0689">Ribosomal protein</keyword>
<dbReference type="Proteomes" id="UP000290288">
    <property type="component" value="Unassembled WGS sequence"/>
</dbReference>
<reference evidence="9 10" key="1">
    <citation type="submission" date="2019-01" db="EMBL/GenBank/DDBJ databases">
        <title>Draft genome sequence of Psathyrella aberdarensis IHI B618.</title>
        <authorList>
            <person name="Buettner E."/>
            <person name="Kellner H."/>
        </authorList>
    </citation>
    <scope>NUCLEOTIDE SEQUENCE [LARGE SCALE GENOMIC DNA]</scope>
    <source>
        <strain evidence="9 10">IHI B618</strain>
    </source>
</reference>
<dbReference type="InterPro" id="IPR036838">
    <property type="entry name" value="Ribosomal_uS10_dom_sf"/>
</dbReference>
<dbReference type="SUPFAM" id="SSF54999">
    <property type="entry name" value="Ribosomal protein S10"/>
    <property type="match status" value="1"/>
</dbReference>
<sequence>MTGVSSSSLIGGEEEIWHATLIRGRSVAPAYHHKPLYHIPAASIHFRSYHQKLLDFYCHFATHAAASLGIPVSKVVRLPTQRSLWTVPRSPFAHKKSQENFERRTHKRVVKAWDAHPDVVDKWAQYLRQHAVGGVGMRVTTWRRLPLGYGQKRVEEVKGRLADLPAQKIKGLADKIVKEELAAGGKKPAAASVQAP</sequence>
<dbReference type="GO" id="GO:0005840">
    <property type="term" value="C:ribosome"/>
    <property type="evidence" value="ECO:0007669"/>
    <property type="project" value="UniProtKB-KW"/>
</dbReference>
<keyword evidence="3" id="KW-0687">Ribonucleoprotein</keyword>
<keyword evidence="10" id="KW-1185">Reference proteome</keyword>
<comment type="similarity">
    <text evidence="1">Belongs to the universal ribosomal protein uS10 family.</text>
</comment>
<dbReference type="Pfam" id="PF00338">
    <property type="entry name" value="Ribosomal_S10"/>
    <property type="match status" value="1"/>
</dbReference>
<dbReference type="NCBIfam" id="TIGR01049">
    <property type="entry name" value="rpsJ_bact"/>
    <property type="match status" value="1"/>
</dbReference>
<evidence type="ECO:0000313" key="9">
    <source>
        <dbReference type="EMBL" id="RXW12125.1"/>
    </source>
</evidence>
<protein>
    <recommendedName>
        <fullName evidence="4">Small ribosomal subunit protein uS10m</fullName>
    </recommendedName>
    <alternativeName>
        <fullName evidence="5">37S ribosomal protein S10, mitochondrial</fullName>
    </alternativeName>
</protein>
<dbReference type="PANTHER" id="PTHR11700">
    <property type="entry name" value="30S RIBOSOMAL PROTEIN S10 FAMILY MEMBER"/>
    <property type="match status" value="1"/>
</dbReference>
<dbReference type="SMART" id="SM01403">
    <property type="entry name" value="Ribosomal_S10"/>
    <property type="match status" value="1"/>
</dbReference>
<name>A0A4Q2D1W2_9AGAR</name>
<dbReference type="HAMAP" id="MF_00508">
    <property type="entry name" value="Ribosomal_uS10"/>
    <property type="match status" value="1"/>
</dbReference>
<evidence type="ECO:0000256" key="4">
    <source>
        <dbReference type="ARBA" id="ARBA00035261"/>
    </source>
</evidence>
<evidence type="ECO:0000256" key="5">
    <source>
        <dbReference type="ARBA" id="ARBA00042916"/>
    </source>
</evidence>